<evidence type="ECO:0000313" key="2">
    <source>
        <dbReference type="EMBL" id="CAE8631980.1"/>
    </source>
</evidence>
<evidence type="ECO:0000256" key="1">
    <source>
        <dbReference type="SAM" id="MobiDB-lite"/>
    </source>
</evidence>
<organism evidence="2 3">
    <name type="scientific">Polarella glacialis</name>
    <name type="common">Dinoflagellate</name>
    <dbReference type="NCBI Taxonomy" id="89957"/>
    <lineage>
        <taxon>Eukaryota</taxon>
        <taxon>Sar</taxon>
        <taxon>Alveolata</taxon>
        <taxon>Dinophyceae</taxon>
        <taxon>Suessiales</taxon>
        <taxon>Suessiaceae</taxon>
        <taxon>Polarella</taxon>
    </lineage>
</organism>
<dbReference type="Proteomes" id="UP000654075">
    <property type="component" value="Unassembled WGS sequence"/>
</dbReference>
<feature type="region of interest" description="Disordered" evidence="1">
    <location>
        <begin position="378"/>
        <end position="397"/>
    </location>
</feature>
<keyword evidence="3" id="KW-1185">Reference proteome</keyword>
<proteinExistence type="predicted"/>
<gene>
    <name evidence="2" type="ORF">PGLA1383_LOCUS47980</name>
</gene>
<sequence length="397" mass="42442">MAAAMVGAPPAGQLVLDPGEELFVRYSFRGGAAAAQWHARLVLAWIHDITYVIMTPDNDIYIEDYAVDADFAGVRVRDRAAPLPPDVNGQPLHDFGNFPNDLVMRGIYRQAAFDAAQERVRLGLAPVAAVAPVAAAGAAPPPPPPAGLLPLPPPVAAGAVVAGGGAPPLPPPVAPPPAVPAGGGAAIGAGLAAGGVGLPVALGVAGGGDVRTLAVKYDSEGKRHREFREAVLLMSEDDFPDYPVRGPRTLLWCLRFILENGPTPNAWHGKWRSECKLQNTDPGVELHEVSLRVIHHWISYDHCNLGNLASAELLIRHVQMVEEKHKDKIGGGRPGDLSDERHLFGGSEMRVNLCISPALTAYVAAELQKESAILKERRKAREERNLLKPDKNEREKK</sequence>
<dbReference type="OrthoDB" id="10618099at2759"/>
<protein>
    <submittedName>
        <fullName evidence="2">Uncharacterized protein</fullName>
    </submittedName>
</protein>
<name>A0A813H2V3_POLGL</name>
<comment type="caution">
    <text evidence="2">The sequence shown here is derived from an EMBL/GenBank/DDBJ whole genome shotgun (WGS) entry which is preliminary data.</text>
</comment>
<accession>A0A813H2V3</accession>
<reference evidence="2" key="1">
    <citation type="submission" date="2021-02" db="EMBL/GenBank/DDBJ databases">
        <authorList>
            <person name="Dougan E. K."/>
            <person name="Rhodes N."/>
            <person name="Thang M."/>
            <person name="Chan C."/>
        </authorList>
    </citation>
    <scope>NUCLEOTIDE SEQUENCE</scope>
</reference>
<dbReference type="AlphaFoldDB" id="A0A813H2V3"/>
<evidence type="ECO:0000313" key="3">
    <source>
        <dbReference type="Proteomes" id="UP000654075"/>
    </source>
</evidence>
<dbReference type="EMBL" id="CAJNNV010030267">
    <property type="protein sequence ID" value="CAE8631980.1"/>
    <property type="molecule type" value="Genomic_DNA"/>
</dbReference>